<feature type="domain" description="HTH cro/C1-type" evidence="4">
    <location>
        <begin position="6"/>
        <end position="62"/>
    </location>
</feature>
<evidence type="ECO:0000256" key="3">
    <source>
        <dbReference type="ARBA" id="ARBA00023163"/>
    </source>
</evidence>
<dbReference type="EMBL" id="DVNB01000043">
    <property type="protein sequence ID" value="HIU56964.1"/>
    <property type="molecule type" value="Genomic_DNA"/>
</dbReference>
<evidence type="ECO:0000256" key="1">
    <source>
        <dbReference type="ARBA" id="ARBA00023015"/>
    </source>
</evidence>
<dbReference type="GO" id="GO:0003677">
    <property type="term" value="F:DNA binding"/>
    <property type="evidence" value="ECO:0007669"/>
    <property type="project" value="UniProtKB-KW"/>
</dbReference>
<dbReference type="Pfam" id="PF01381">
    <property type="entry name" value="HTH_3"/>
    <property type="match status" value="1"/>
</dbReference>
<dbReference type="InterPro" id="IPR001387">
    <property type="entry name" value="Cro/C1-type_HTH"/>
</dbReference>
<dbReference type="InterPro" id="IPR015927">
    <property type="entry name" value="Peptidase_S24_S26A/B/C"/>
</dbReference>
<dbReference type="SUPFAM" id="SSF47413">
    <property type="entry name" value="lambda repressor-like DNA-binding domains"/>
    <property type="match status" value="1"/>
</dbReference>
<name>A0A9D1MB52_9FIRM</name>
<evidence type="ECO:0000256" key="2">
    <source>
        <dbReference type="ARBA" id="ARBA00023125"/>
    </source>
</evidence>
<dbReference type="PANTHER" id="PTHR40661">
    <property type="match status" value="1"/>
</dbReference>
<dbReference type="CDD" id="cd06529">
    <property type="entry name" value="S24_LexA-like"/>
    <property type="match status" value="1"/>
</dbReference>
<dbReference type="AlphaFoldDB" id="A0A9D1MB52"/>
<keyword evidence="1" id="KW-0805">Transcription regulation</keyword>
<dbReference type="Proteomes" id="UP000824109">
    <property type="component" value="Unassembled WGS sequence"/>
</dbReference>
<gene>
    <name evidence="5" type="ORF">IAA61_04010</name>
</gene>
<reference evidence="5" key="1">
    <citation type="submission" date="2020-10" db="EMBL/GenBank/DDBJ databases">
        <authorList>
            <person name="Gilroy R."/>
        </authorList>
    </citation>
    <scope>NUCLEOTIDE SEQUENCE</scope>
    <source>
        <strain evidence="5">USAMLcec3-3695</strain>
    </source>
</reference>
<dbReference type="Gene3D" id="1.10.260.40">
    <property type="entry name" value="lambda repressor-like DNA-binding domains"/>
    <property type="match status" value="1"/>
</dbReference>
<dbReference type="Pfam" id="PF00717">
    <property type="entry name" value="Peptidase_S24"/>
    <property type="match status" value="1"/>
</dbReference>
<protein>
    <submittedName>
        <fullName evidence="5">Helix-turn-helix domain-containing protein</fullName>
    </submittedName>
</protein>
<organism evidence="5 6">
    <name type="scientific">Candidatus Ornithomonoglobus merdipullorum</name>
    <dbReference type="NCBI Taxonomy" id="2840895"/>
    <lineage>
        <taxon>Bacteria</taxon>
        <taxon>Bacillati</taxon>
        <taxon>Bacillota</taxon>
        <taxon>Clostridia</taxon>
        <taxon>Candidatus Ornithomonoglobus</taxon>
    </lineage>
</organism>
<dbReference type="InterPro" id="IPR039418">
    <property type="entry name" value="LexA-like"/>
</dbReference>
<dbReference type="InterPro" id="IPR010982">
    <property type="entry name" value="Lambda_DNA-bd_dom_sf"/>
</dbReference>
<evidence type="ECO:0000313" key="5">
    <source>
        <dbReference type="EMBL" id="HIU56964.1"/>
    </source>
</evidence>
<comment type="caution">
    <text evidence="5">The sequence shown here is derived from an EMBL/GenBank/DDBJ whole genome shotgun (WGS) entry which is preliminary data.</text>
</comment>
<dbReference type="PANTHER" id="PTHR40661:SF1">
    <property type="entry name" value="HTH CRO_C1-TYPE DOMAIN-CONTAINING PROTEIN"/>
    <property type="match status" value="1"/>
</dbReference>
<keyword evidence="2" id="KW-0238">DNA-binding</keyword>
<dbReference type="InterPro" id="IPR036286">
    <property type="entry name" value="LexA/Signal_pep-like_sf"/>
</dbReference>
<dbReference type="SMART" id="SM00530">
    <property type="entry name" value="HTH_XRE"/>
    <property type="match status" value="1"/>
</dbReference>
<dbReference type="PROSITE" id="PS50943">
    <property type="entry name" value="HTH_CROC1"/>
    <property type="match status" value="1"/>
</dbReference>
<dbReference type="Gene3D" id="2.10.109.10">
    <property type="entry name" value="Umud Fragment, subunit A"/>
    <property type="match status" value="1"/>
</dbReference>
<evidence type="ECO:0000313" key="6">
    <source>
        <dbReference type="Proteomes" id="UP000824109"/>
    </source>
</evidence>
<keyword evidence="3" id="KW-0804">Transcription</keyword>
<accession>A0A9D1MB52</accession>
<reference evidence="5" key="2">
    <citation type="journal article" date="2021" name="PeerJ">
        <title>Extensive microbial diversity within the chicken gut microbiome revealed by metagenomics and culture.</title>
        <authorList>
            <person name="Gilroy R."/>
            <person name="Ravi A."/>
            <person name="Getino M."/>
            <person name="Pursley I."/>
            <person name="Horton D.L."/>
            <person name="Alikhan N.F."/>
            <person name="Baker D."/>
            <person name="Gharbi K."/>
            <person name="Hall N."/>
            <person name="Watson M."/>
            <person name="Adriaenssens E.M."/>
            <person name="Foster-Nyarko E."/>
            <person name="Jarju S."/>
            <person name="Secka A."/>
            <person name="Antonio M."/>
            <person name="Oren A."/>
            <person name="Chaudhuri R.R."/>
            <person name="La Ragione R."/>
            <person name="Hildebrand F."/>
            <person name="Pallen M.J."/>
        </authorList>
    </citation>
    <scope>NUCLEOTIDE SEQUENCE</scope>
    <source>
        <strain evidence="5">USAMLcec3-3695</strain>
    </source>
</reference>
<evidence type="ECO:0000259" key="4">
    <source>
        <dbReference type="PROSITE" id="PS50943"/>
    </source>
</evidence>
<dbReference type="SUPFAM" id="SSF51306">
    <property type="entry name" value="LexA/Signal peptidase"/>
    <property type="match status" value="1"/>
</dbReference>
<sequence length="244" mass="27037">MDWLDILRARKAESKKTYGDISKETGIPKTTIEKLFSGRTNDPKIGMLTKIAHCIGCTIDELAGTERRSDGHELADDEKRLIEQYRTLDNAGKSAVCAFTAHEAQRAAELRRAAGRRIRRMYPKLYYDFPVSAGTGEFMDDSNAAVINLENEPPSGTDYILRVSGNSMEPELSNGDLICVSRTDELEYGEIGIFVYSGSVYVKQYTPEGLRSLNPEYALIPGSVDIRCLGRVLGKVEGTAERAD</sequence>
<dbReference type="CDD" id="cd00093">
    <property type="entry name" value="HTH_XRE"/>
    <property type="match status" value="1"/>
</dbReference>
<proteinExistence type="predicted"/>